<evidence type="ECO:0000313" key="6">
    <source>
        <dbReference type="Proteomes" id="UP001255416"/>
    </source>
</evidence>
<name>A0ABU3VEI2_9RHOB</name>
<dbReference type="SUPFAM" id="SSF46785">
    <property type="entry name" value="Winged helix' DNA-binding domain"/>
    <property type="match status" value="1"/>
</dbReference>
<dbReference type="PROSITE" id="PS50949">
    <property type="entry name" value="HTH_GNTR"/>
    <property type="match status" value="1"/>
</dbReference>
<reference evidence="6" key="1">
    <citation type="submission" date="2023-05" db="EMBL/GenBank/DDBJ databases">
        <title>Sedimentitalea sp. nov. JM2-8.</title>
        <authorList>
            <person name="Huang J."/>
        </authorList>
    </citation>
    <scope>NUCLEOTIDE SEQUENCE [LARGE SCALE GENOMIC DNA]</scope>
    <source>
        <strain evidence="6">KHS03</strain>
    </source>
</reference>
<dbReference type="InterPro" id="IPR011711">
    <property type="entry name" value="GntR_C"/>
</dbReference>
<dbReference type="SMART" id="SM00345">
    <property type="entry name" value="HTH_GNTR"/>
    <property type="match status" value="1"/>
</dbReference>
<dbReference type="PRINTS" id="PR00035">
    <property type="entry name" value="HTHGNTR"/>
</dbReference>
<evidence type="ECO:0000313" key="5">
    <source>
        <dbReference type="EMBL" id="MDU9004571.1"/>
    </source>
</evidence>
<evidence type="ECO:0000256" key="2">
    <source>
        <dbReference type="ARBA" id="ARBA00023125"/>
    </source>
</evidence>
<dbReference type="InterPro" id="IPR008920">
    <property type="entry name" value="TF_FadR/GntR_C"/>
</dbReference>
<feature type="domain" description="HTH gntR-type" evidence="4">
    <location>
        <begin position="17"/>
        <end position="85"/>
    </location>
</feature>
<dbReference type="PANTHER" id="PTHR43537">
    <property type="entry name" value="TRANSCRIPTIONAL REGULATOR, GNTR FAMILY"/>
    <property type="match status" value="1"/>
</dbReference>
<organism evidence="5 6">
    <name type="scientific">Sedimentitalea todarodis</name>
    <dbReference type="NCBI Taxonomy" id="1631240"/>
    <lineage>
        <taxon>Bacteria</taxon>
        <taxon>Pseudomonadati</taxon>
        <taxon>Pseudomonadota</taxon>
        <taxon>Alphaproteobacteria</taxon>
        <taxon>Rhodobacterales</taxon>
        <taxon>Paracoccaceae</taxon>
        <taxon>Sedimentitalea</taxon>
    </lineage>
</organism>
<gene>
    <name evidence="5" type="ORF">QO231_11995</name>
</gene>
<evidence type="ECO:0000256" key="1">
    <source>
        <dbReference type="ARBA" id="ARBA00023015"/>
    </source>
</evidence>
<dbReference type="EMBL" id="JASMWN010000008">
    <property type="protein sequence ID" value="MDU9004571.1"/>
    <property type="molecule type" value="Genomic_DNA"/>
</dbReference>
<keyword evidence="2" id="KW-0238">DNA-binding</keyword>
<dbReference type="Proteomes" id="UP001255416">
    <property type="component" value="Unassembled WGS sequence"/>
</dbReference>
<dbReference type="SMART" id="SM00895">
    <property type="entry name" value="FCD"/>
    <property type="match status" value="1"/>
</dbReference>
<dbReference type="InterPro" id="IPR036388">
    <property type="entry name" value="WH-like_DNA-bd_sf"/>
</dbReference>
<dbReference type="CDD" id="cd07377">
    <property type="entry name" value="WHTH_GntR"/>
    <property type="match status" value="1"/>
</dbReference>
<dbReference type="Gene3D" id="1.20.120.530">
    <property type="entry name" value="GntR ligand-binding domain-like"/>
    <property type="match status" value="1"/>
</dbReference>
<evidence type="ECO:0000259" key="4">
    <source>
        <dbReference type="PROSITE" id="PS50949"/>
    </source>
</evidence>
<dbReference type="InterPro" id="IPR036390">
    <property type="entry name" value="WH_DNA-bd_sf"/>
</dbReference>
<evidence type="ECO:0000256" key="3">
    <source>
        <dbReference type="ARBA" id="ARBA00023163"/>
    </source>
</evidence>
<proteinExistence type="predicted"/>
<protein>
    <submittedName>
        <fullName evidence="5">FCD domain-containing protein</fullName>
    </submittedName>
</protein>
<dbReference type="InterPro" id="IPR000524">
    <property type="entry name" value="Tscrpt_reg_HTH_GntR"/>
</dbReference>
<comment type="caution">
    <text evidence="5">The sequence shown here is derived from an EMBL/GenBank/DDBJ whole genome shotgun (WGS) entry which is preliminary data.</text>
</comment>
<dbReference type="Pfam" id="PF07729">
    <property type="entry name" value="FCD"/>
    <property type="match status" value="1"/>
</dbReference>
<dbReference type="Pfam" id="PF00392">
    <property type="entry name" value="GntR"/>
    <property type="match status" value="1"/>
</dbReference>
<keyword evidence="3" id="KW-0804">Transcription</keyword>
<keyword evidence="1" id="KW-0805">Transcription regulation</keyword>
<dbReference type="PANTHER" id="PTHR43537:SF5">
    <property type="entry name" value="UXU OPERON TRANSCRIPTIONAL REGULATOR"/>
    <property type="match status" value="1"/>
</dbReference>
<accession>A0ABU3VEI2</accession>
<dbReference type="Gene3D" id="1.10.10.10">
    <property type="entry name" value="Winged helix-like DNA-binding domain superfamily/Winged helix DNA-binding domain"/>
    <property type="match status" value="1"/>
</dbReference>
<keyword evidence="6" id="KW-1185">Reference proteome</keyword>
<sequence length="244" mass="27812">MQQMKQGSSAGAEPPTDRAADRVVAVLERRIYSGELHDGQMFPSEREIIGEFSVSRTVAREAVKILVGRGLLEDRPRHRPIVRKPGYGTVTNVLGGLVQHLIGQPGGVGQIFEVRIFVEAGLVRLAATDATKDDIRHLREALNRNWDCIEDSEAFYESDKDFHAVFYTIPGNPVFPAIHHSFCDWLDGHWRMMPRLPERNRRNFEAHESILNAILERDPDQAERLLRSHLNDAWLQVKDTFKDL</sequence>
<dbReference type="SUPFAM" id="SSF48008">
    <property type="entry name" value="GntR ligand-binding domain-like"/>
    <property type="match status" value="1"/>
</dbReference>